<dbReference type="Gene3D" id="3.40.50.280">
    <property type="entry name" value="Cobalamin-binding domain"/>
    <property type="match status" value="1"/>
</dbReference>
<dbReference type="InterPro" id="IPR016176">
    <property type="entry name" value="Cbl-dep_enz_cat"/>
</dbReference>
<dbReference type="SUPFAM" id="SSF51703">
    <property type="entry name" value="Cobalamin (vitamin B12)-dependent enzymes"/>
    <property type="match status" value="1"/>
</dbReference>
<gene>
    <name evidence="7" type="ORF">EI427_06045</name>
</gene>
<dbReference type="InterPro" id="IPR036724">
    <property type="entry name" value="Cobalamin-bd_sf"/>
</dbReference>
<dbReference type="OrthoDB" id="9762378at2"/>
<dbReference type="Pfam" id="PF01642">
    <property type="entry name" value="MM_CoA_mutase"/>
    <property type="match status" value="1"/>
</dbReference>
<accession>A0A3Q9FMS5</accession>
<keyword evidence="4" id="KW-0413">Isomerase</keyword>
<name>A0A3Q9FMS5_9BACT</name>
<protein>
    <recommendedName>
        <fullName evidence="6">Methylmalonyl-CoA mutase alpha/beta chain catalytic domain-containing protein</fullName>
    </recommendedName>
</protein>
<dbReference type="GO" id="GO:0031419">
    <property type="term" value="F:cobalamin binding"/>
    <property type="evidence" value="ECO:0007669"/>
    <property type="project" value="UniProtKB-KW"/>
</dbReference>
<dbReference type="InterPro" id="IPR006099">
    <property type="entry name" value="MeMalonylCoA_mutase_a/b_cat"/>
</dbReference>
<evidence type="ECO:0000259" key="6">
    <source>
        <dbReference type="Pfam" id="PF01642"/>
    </source>
</evidence>
<dbReference type="GO" id="GO:0046872">
    <property type="term" value="F:metal ion binding"/>
    <property type="evidence" value="ECO:0007669"/>
    <property type="project" value="InterPro"/>
</dbReference>
<evidence type="ECO:0000256" key="2">
    <source>
        <dbReference type="ARBA" id="ARBA00008465"/>
    </source>
</evidence>
<dbReference type="SUPFAM" id="SSF52242">
    <property type="entry name" value="Cobalamin (vitamin B12)-binding domain"/>
    <property type="match status" value="1"/>
</dbReference>
<dbReference type="KEGG" id="fll:EI427_06045"/>
<evidence type="ECO:0000256" key="5">
    <source>
        <dbReference type="ARBA" id="ARBA00023285"/>
    </source>
</evidence>
<feature type="domain" description="Methylmalonyl-CoA mutase alpha/beta chain catalytic" evidence="6">
    <location>
        <begin position="117"/>
        <end position="463"/>
    </location>
</feature>
<comment type="cofactor">
    <cofactor evidence="1">
        <name>adenosylcob(III)alamin</name>
        <dbReference type="ChEBI" id="CHEBI:18408"/>
    </cofactor>
</comment>
<evidence type="ECO:0000256" key="4">
    <source>
        <dbReference type="ARBA" id="ARBA00023235"/>
    </source>
</evidence>
<comment type="similarity">
    <text evidence="2">Belongs to the methylmalonyl-CoA mutase family.</text>
</comment>
<reference evidence="7 8" key="1">
    <citation type="submission" date="2018-12" db="EMBL/GenBank/DDBJ databases">
        <title>Flammeovirga pectinis sp. nov., isolated from the gut of the Korean scallop, Patinopecten yessoensis.</title>
        <authorList>
            <person name="Bae J.-W."/>
            <person name="Jeong Y.-S."/>
            <person name="Kang W."/>
        </authorList>
    </citation>
    <scope>NUCLEOTIDE SEQUENCE [LARGE SCALE GENOMIC DNA]</scope>
    <source>
        <strain evidence="7 8">L12M1</strain>
    </source>
</reference>
<organism evidence="7 8">
    <name type="scientific">Flammeovirga pectinis</name>
    <dbReference type="NCBI Taxonomy" id="2494373"/>
    <lineage>
        <taxon>Bacteria</taxon>
        <taxon>Pseudomonadati</taxon>
        <taxon>Bacteroidota</taxon>
        <taxon>Cytophagia</taxon>
        <taxon>Cytophagales</taxon>
        <taxon>Flammeovirgaceae</taxon>
        <taxon>Flammeovirga</taxon>
    </lineage>
</organism>
<evidence type="ECO:0000313" key="8">
    <source>
        <dbReference type="Proteomes" id="UP000267268"/>
    </source>
</evidence>
<proteinExistence type="inferred from homology"/>
<dbReference type="RefSeq" id="WP_126612688.1">
    <property type="nucleotide sequence ID" value="NZ_CP034562.1"/>
</dbReference>
<dbReference type="GO" id="GO:0016866">
    <property type="term" value="F:intramolecular transferase activity"/>
    <property type="evidence" value="ECO:0007669"/>
    <property type="project" value="InterPro"/>
</dbReference>
<evidence type="ECO:0000256" key="1">
    <source>
        <dbReference type="ARBA" id="ARBA00001922"/>
    </source>
</evidence>
<dbReference type="Gene3D" id="3.20.20.240">
    <property type="entry name" value="Methylmalonyl-CoA mutase"/>
    <property type="match status" value="1"/>
</dbReference>
<evidence type="ECO:0000313" key="7">
    <source>
        <dbReference type="EMBL" id="AZQ61812.1"/>
    </source>
</evidence>
<dbReference type="EMBL" id="CP034562">
    <property type="protein sequence ID" value="AZQ61812.1"/>
    <property type="molecule type" value="Genomic_DNA"/>
</dbReference>
<sequence length="612" mass="68498">MAEKLFSDFEPISKETWKEKVITDLKGADFDKKLVWKTENGMAISPYYTSEDRIGKEGFLDQLKDILPSSESEGLNWDSFQKVVGSSNEEINENALYLLDRGVEGLVFDVDSIKNFDIEMALKGISIEMVHVCFENVSHPRTLVRDYVGYLHIHGVSLDKVRGYVNFDPLANYTTAGDLEDESFQRLSRLISYTTEMPGFKVLSINTDAFVNAGANHVQELAFSLNAVVEYIDQLGRFNIEPEEVLGNLIFQATVGGDYFHEIAKFRAFRLLSIEVAKLYDTSFIPESLLIVANSSLWSKSLYDPNVNMLRNTTEAMSAVLGGVNAINIVAHNSSYESPTKQSQRIALNISHIMREEAYLGKVADPSAGSYYIDSLTEQIMDAALMLFQTIESENGFLKCFNNGVIQSLITKTRDHKEKLIAQRRSVYVGTNRYPNQLEEINPENITVTHDKVSKVELLQPQRATLQFENLRLKTEQYVHDGGARPKVFNALFGNLAMRKARSTFAMDFFGTAGFVSSEQFYNSVEEAIEGAITSDADVIVICSSDQEYAESVEAFAKAFKSSDAKSKKLLLAGYPGDKEQDYLAAGIDGFVHVKTNAIQALKQFQSDLEIV</sequence>
<dbReference type="Proteomes" id="UP000267268">
    <property type="component" value="Chromosome 1"/>
</dbReference>
<dbReference type="PANTHER" id="PTHR48101:SF1">
    <property type="entry name" value="METHYLMALONYL-COA MUTASE, LARGE SUBUNIT"/>
    <property type="match status" value="1"/>
</dbReference>
<dbReference type="PANTHER" id="PTHR48101">
    <property type="entry name" value="METHYLMALONYL-COA MUTASE, MITOCHONDRIAL-RELATED"/>
    <property type="match status" value="1"/>
</dbReference>
<dbReference type="AlphaFoldDB" id="A0A3Q9FMS5"/>
<keyword evidence="8" id="KW-1185">Reference proteome</keyword>
<keyword evidence="3" id="KW-0846">Cobalamin</keyword>
<keyword evidence="5" id="KW-0170">Cobalt</keyword>
<evidence type="ECO:0000256" key="3">
    <source>
        <dbReference type="ARBA" id="ARBA00022628"/>
    </source>
</evidence>